<evidence type="ECO:0000256" key="4">
    <source>
        <dbReference type="SAM" id="Coils"/>
    </source>
</evidence>
<evidence type="ECO:0000256" key="5">
    <source>
        <dbReference type="SAM" id="MobiDB-lite"/>
    </source>
</evidence>
<feature type="region of interest" description="Disordered" evidence="5">
    <location>
        <begin position="631"/>
        <end position="650"/>
    </location>
</feature>
<evidence type="ECO:0000256" key="1">
    <source>
        <dbReference type="ARBA" id="ARBA00004123"/>
    </source>
</evidence>
<feature type="region of interest" description="Disordered" evidence="5">
    <location>
        <begin position="764"/>
        <end position="784"/>
    </location>
</feature>
<dbReference type="AlphaFoldDB" id="A0A6J1D793"/>
<feature type="compositionally biased region" description="Basic and acidic residues" evidence="5">
    <location>
        <begin position="535"/>
        <end position="557"/>
    </location>
</feature>
<accession>A0A6J1D793</accession>
<dbReference type="GeneID" id="111017676"/>
<feature type="region of interest" description="Disordered" evidence="5">
    <location>
        <begin position="527"/>
        <end position="557"/>
    </location>
</feature>
<evidence type="ECO:0000256" key="3">
    <source>
        <dbReference type="ARBA" id="ARBA00023242"/>
    </source>
</evidence>
<feature type="compositionally biased region" description="Basic and acidic residues" evidence="5">
    <location>
        <begin position="1"/>
        <end position="25"/>
    </location>
</feature>
<keyword evidence="4" id="KW-0175">Coiled coil</keyword>
<dbReference type="Pfam" id="PF03343">
    <property type="entry name" value="SART-1"/>
    <property type="match status" value="1"/>
</dbReference>
<feature type="region of interest" description="Disordered" evidence="5">
    <location>
        <begin position="911"/>
        <end position="930"/>
    </location>
</feature>
<keyword evidence="6" id="KW-1185">Reference proteome</keyword>
<feature type="region of interest" description="Disordered" evidence="5">
    <location>
        <begin position="1"/>
        <end position="276"/>
    </location>
</feature>
<feature type="coiled-coil region" evidence="4">
    <location>
        <begin position="447"/>
        <end position="474"/>
    </location>
</feature>
<feature type="region of interest" description="Disordered" evidence="5">
    <location>
        <begin position="666"/>
        <end position="729"/>
    </location>
</feature>
<evidence type="ECO:0000313" key="6">
    <source>
        <dbReference type="Proteomes" id="UP000504603"/>
    </source>
</evidence>
<dbReference type="RefSeq" id="XP_022149191.1">
    <property type="nucleotide sequence ID" value="XM_022293499.1"/>
</dbReference>
<keyword evidence="3" id="KW-0539">Nucleus</keyword>
<feature type="compositionally biased region" description="Acidic residues" evidence="5">
    <location>
        <begin position="675"/>
        <end position="685"/>
    </location>
</feature>
<name>A0A6J1D793_MOMCH</name>
<organism evidence="6 9">
    <name type="scientific">Momordica charantia</name>
    <name type="common">Bitter gourd</name>
    <name type="synonym">Balsam pear</name>
    <dbReference type="NCBI Taxonomy" id="3673"/>
    <lineage>
        <taxon>Eukaryota</taxon>
        <taxon>Viridiplantae</taxon>
        <taxon>Streptophyta</taxon>
        <taxon>Embryophyta</taxon>
        <taxon>Tracheophyta</taxon>
        <taxon>Spermatophyta</taxon>
        <taxon>Magnoliopsida</taxon>
        <taxon>eudicotyledons</taxon>
        <taxon>Gunneridae</taxon>
        <taxon>Pentapetalae</taxon>
        <taxon>rosids</taxon>
        <taxon>fabids</taxon>
        <taxon>Cucurbitales</taxon>
        <taxon>Cucurbitaceae</taxon>
        <taxon>Momordiceae</taxon>
        <taxon>Momordica</taxon>
    </lineage>
</organism>
<gene>
    <name evidence="7 8 9" type="primary">LOC111017676</name>
</gene>
<feature type="compositionally biased region" description="Acidic residues" evidence="5">
    <location>
        <begin position="707"/>
        <end position="717"/>
    </location>
</feature>
<feature type="compositionally biased region" description="Basic and acidic residues" evidence="5">
    <location>
        <begin position="637"/>
        <end position="649"/>
    </location>
</feature>
<dbReference type="KEGG" id="mcha:111017676"/>
<evidence type="ECO:0000313" key="7">
    <source>
        <dbReference type="RefSeq" id="XP_022149190.1"/>
    </source>
</evidence>
<dbReference type="RefSeq" id="XP_022149190.1">
    <property type="nucleotide sequence ID" value="XM_022293498.1"/>
</dbReference>
<evidence type="ECO:0000313" key="8">
    <source>
        <dbReference type="RefSeq" id="XP_022149191.1"/>
    </source>
</evidence>
<feature type="region of interest" description="Disordered" evidence="5">
    <location>
        <begin position="805"/>
        <end position="833"/>
    </location>
</feature>
<dbReference type="GO" id="GO:0046540">
    <property type="term" value="C:U4/U6 x U5 tri-snRNP complex"/>
    <property type="evidence" value="ECO:0007669"/>
    <property type="project" value="TreeGrafter"/>
</dbReference>
<dbReference type="PANTHER" id="PTHR14152">
    <property type="entry name" value="SQUAMOUS CELL CARCINOMA ANTIGEN RECOGNISED BY CYTOTOXIC T LYMPHOCYTES"/>
    <property type="match status" value="1"/>
</dbReference>
<reference evidence="7 8" key="1">
    <citation type="submission" date="2025-04" db="UniProtKB">
        <authorList>
            <consortium name="RefSeq"/>
        </authorList>
    </citation>
    <scope>IDENTIFICATION</scope>
    <source>
        <strain evidence="7 8">OHB3-1</strain>
    </source>
</reference>
<comment type="subcellular location">
    <subcellularLocation>
        <location evidence="1">Nucleus</location>
    </subcellularLocation>
</comment>
<dbReference type="InterPro" id="IPR005011">
    <property type="entry name" value="SNU66/SART1"/>
</dbReference>
<feature type="compositionally biased region" description="Basic and acidic residues" evidence="5">
    <location>
        <begin position="686"/>
        <end position="706"/>
    </location>
</feature>
<sequence>MDTERSSVPDHDERNGHGEGGHDDFGWSGAEKSSKHRSEDHRKNSRGEEKDHRSKDRDRSKRRSDDAPKEREKEVKDSERDRVHSRDRRKEERDEHEKERSRGSKVKEKEYERERDRKDRGKDKERGRERQLEKDNVRGQDKERGKEKDRDRDRDRKKKEKEKDRSNENEREKGREKHRDQEEKESCRNTDKERGKEKILEDDRKADQNKEKSRELIGSKNDEERIDWAGDAGKDYMLKSDGQNRDKDDVDQGNAVRHLGGEENSDGLKVGAQPSSVMLEERIRTMKEDRLKKQTEESEVLSWVKRSRKLEEKKLSEKEKALQLSKIFEEQDNIDQGGSDDDLAAEDTTSNLAGVKVLHGVDKVLEGGAVVLTLKDQSILADGDVNEDMDVLENVEIGEQKQRDMAYKAAKKKTGIYDDKFNDENHGEKKILPQYDDPAAADEGLTLDERGRLTNDAEKKLEELRKRLQGASSVNHFEDLNASVKVSHDYYTQDEMLQFKKPKKKKSLRKKEKLDIDALEAEAISAGLGVGDLGSRNDSRRQARKEEQERSEAEMRHSAYQSAYAKADEASRSLQLVQTSSIRLEDNEDTFIADDDEDLYKSLERARKLALKKQEEAASGPEAIALLATTTTSSQSTDDHNTKAGEVQENKVVFTEMEEFVWGLQLDEESHKPEEEDVFMDDDEAPKEYHEDEKDKDGGWTEVKDTAEEEPTPEDNEAIAPDETIHEVPVGKGLSSALKLLKDRGTLKESIEWGGRNMDKRKSKLVGIVDEDEPKESKSKESRLSSLVDYKKEIHIERTDEFGRIMTPKESFRQLSHKFHGKGPGKMKQEKRMKQYQEELKLKQMKNADTPSLSVERMREAQAQLKTPYLVLSGHVKPGQTSDPINAFATVEKDLPGGLTPMLGDRKVEHFLGIKRKGEPTNSGTKKSKV</sequence>
<comment type="similarity">
    <text evidence="2">Belongs to the SNU66/SART1 family.</text>
</comment>
<evidence type="ECO:0000256" key="2">
    <source>
        <dbReference type="ARBA" id="ARBA00006076"/>
    </source>
</evidence>
<dbReference type="GO" id="GO:0045292">
    <property type="term" value="P:mRNA cis splicing, via spliceosome"/>
    <property type="evidence" value="ECO:0007669"/>
    <property type="project" value="TreeGrafter"/>
</dbReference>
<dbReference type="PANTHER" id="PTHR14152:SF5">
    <property type="entry name" value="U4_U6.U5 TRI-SNRNP-ASSOCIATED PROTEIN 1"/>
    <property type="match status" value="1"/>
</dbReference>
<dbReference type="OrthoDB" id="5583at2759"/>
<dbReference type="RefSeq" id="XP_022149192.1">
    <property type="nucleotide sequence ID" value="XM_022293500.1"/>
</dbReference>
<feature type="compositionally biased region" description="Basic and acidic residues" evidence="5">
    <location>
        <begin position="161"/>
        <end position="250"/>
    </location>
</feature>
<feature type="compositionally biased region" description="Basic residues" evidence="5">
    <location>
        <begin position="815"/>
        <end position="826"/>
    </location>
</feature>
<feature type="compositionally biased region" description="Polar residues" evidence="5">
    <location>
        <begin position="920"/>
        <end position="930"/>
    </location>
</feature>
<protein>
    <submittedName>
        <fullName evidence="7 8">SART-1 family protein DOT2</fullName>
    </submittedName>
</protein>
<proteinExistence type="inferred from homology"/>
<dbReference type="GO" id="GO:0000481">
    <property type="term" value="P:maturation of 5S rRNA"/>
    <property type="evidence" value="ECO:0007669"/>
    <property type="project" value="TreeGrafter"/>
</dbReference>
<evidence type="ECO:0000313" key="9">
    <source>
        <dbReference type="RefSeq" id="XP_022149192.1"/>
    </source>
</evidence>
<dbReference type="Proteomes" id="UP000504603">
    <property type="component" value="Unplaced"/>
</dbReference>
<feature type="compositionally biased region" description="Basic and acidic residues" evidence="5">
    <location>
        <begin position="775"/>
        <end position="784"/>
    </location>
</feature>
<feature type="compositionally biased region" description="Basic and acidic residues" evidence="5">
    <location>
        <begin position="32"/>
        <end position="154"/>
    </location>
</feature>